<dbReference type="Pfam" id="PF04784">
    <property type="entry name" value="DUF547"/>
    <property type="match status" value="1"/>
</dbReference>
<feature type="domain" description="DUF547" evidence="2">
    <location>
        <begin position="94"/>
        <end position="205"/>
    </location>
</feature>
<dbReference type="Proteomes" id="UP000094936">
    <property type="component" value="Unassembled WGS sequence"/>
</dbReference>
<keyword evidence="4" id="KW-1185">Reference proteome</keyword>
<dbReference type="RefSeq" id="WP_068899476.1">
    <property type="nucleotide sequence ID" value="NZ_JBHUIF010000003.1"/>
</dbReference>
<protein>
    <recommendedName>
        <fullName evidence="2">DUF547 domain-containing protein</fullName>
    </recommendedName>
</protein>
<dbReference type="OrthoDB" id="526867at2"/>
<comment type="caution">
    <text evidence="3">The sequence shown here is derived from an EMBL/GenBank/DDBJ whole genome shotgun (WGS) entry which is preliminary data.</text>
</comment>
<feature type="signal peptide" evidence="1">
    <location>
        <begin position="1"/>
        <end position="25"/>
    </location>
</feature>
<dbReference type="AlphaFoldDB" id="A0A1C3EQ04"/>
<dbReference type="PANTHER" id="PTHR46361">
    <property type="entry name" value="ELECTRON CARRIER/ PROTEIN DISULFIDE OXIDOREDUCTASE"/>
    <property type="match status" value="1"/>
</dbReference>
<sequence length="270" mass="30943">MSKTWRLFTHIFLFAIALVSMVAHAAPKSDLWPFWNQSNEASTVTVSHDKWQQLLDRYLVKEGQHTLFRYSTVSQQDNAQLQDYINSLTLLDPRTLNKAQQYAYWANLYNAVTVKLILDNYPLKSIKKLGGLFSFGPWDDDVVSVVGKTLTLNDIEHRILRPIWNDPRTHYVINCASLGCPNLPPQALTASNSEQVREVAAQAFINSQKGVMPEGKQLELSSIYEWFASDFGNNEKAVLEHIQSYSKNPDIAGWSGKIKYRYDWNLNEKK</sequence>
<name>A0A1C3EQ04_9GAMM</name>
<reference evidence="3 4" key="1">
    <citation type="submission" date="2016-05" db="EMBL/GenBank/DDBJ databases">
        <title>Genomic Taxonomy of the Vibrionaceae.</title>
        <authorList>
            <person name="Gomez-Gil B."/>
            <person name="Enciso-Ibarra J."/>
        </authorList>
    </citation>
    <scope>NUCLEOTIDE SEQUENCE [LARGE SCALE GENOMIC DNA]</scope>
    <source>
        <strain evidence="3 4">CAIM 1920</strain>
    </source>
</reference>
<evidence type="ECO:0000256" key="1">
    <source>
        <dbReference type="SAM" id="SignalP"/>
    </source>
</evidence>
<proteinExistence type="predicted"/>
<dbReference type="InterPro" id="IPR006869">
    <property type="entry name" value="DUF547"/>
</dbReference>
<keyword evidence="1" id="KW-0732">Signal</keyword>
<feature type="chain" id="PRO_5008673307" description="DUF547 domain-containing protein" evidence="1">
    <location>
        <begin position="26"/>
        <end position="270"/>
    </location>
</feature>
<gene>
    <name evidence="3" type="ORF">A8L45_03980</name>
</gene>
<evidence type="ECO:0000313" key="3">
    <source>
        <dbReference type="EMBL" id="ODA35334.1"/>
    </source>
</evidence>
<evidence type="ECO:0000259" key="2">
    <source>
        <dbReference type="Pfam" id="PF04784"/>
    </source>
</evidence>
<dbReference type="STRING" id="1080227.A8L45_03980"/>
<accession>A0A1C3EQ04</accession>
<organism evidence="3 4">
    <name type="scientific">Veronia pacifica</name>
    <dbReference type="NCBI Taxonomy" id="1080227"/>
    <lineage>
        <taxon>Bacteria</taxon>
        <taxon>Pseudomonadati</taxon>
        <taxon>Pseudomonadota</taxon>
        <taxon>Gammaproteobacteria</taxon>
        <taxon>Vibrionales</taxon>
        <taxon>Vibrionaceae</taxon>
        <taxon>Veronia</taxon>
    </lineage>
</organism>
<evidence type="ECO:0000313" key="4">
    <source>
        <dbReference type="Proteomes" id="UP000094936"/>
    </source>
</evidence>
<dbReference type="PANTHER" id="PTHR46361:SF3">
    <property type="entry name" value="ELECTRON CARRIER_ PROTEIN DISULFIDE OXIDOREDUCTASE"/>
    <property type="match status" value="1"/>
</dbReference>
<dbReference type="EMBL" id="LYBM01000004">
    <property type="protein sequence ID" value="ODA35334.1"/>
    <property type="molecule type" value="Genomic_DNA"/>
</dbReference>